<evidence type="ECO:0000256" key="1">
    <source>
        <dbReference type="SAM" id="SignalP"/>
    </source>
</evidence>
<feature type="chain" id="PRO_5012317086" evidence="1">
    <location>
        <begin position="16"/>
        <end position="39"/>
    </location>
</feature>
<organism evidence="2">
    <name type="scientific">Picea glauca</name>
    <name type="common">White spruce</name>
    <name type="synonym">Pinus glauca</name>
    <dbReference type="NCBI Taxonomy" id="3330"/>
    <lineage>
        <taxon>Eukaryota</taxon>
        <taxon>Viridiplantae</taxon>
        <taxon>Streptophyta</taxon>
        <taxon>Embryophyta</taxon>
        <taxon>Tracheophyta</taxon>
        <taxon>Spermatophyta</taxon>
        <taxon>Pinopsida</taxon>
        <taxon>Pinidae</taxon>
        <taxon>Conifers I</taxon>
        <taxon>Pinales</taxon>
        <taxon>Pinaceae</taxon>
        <taxon>Picea</taxon>
    </lineage>
</organism>
<dbReference type="EMBL" id="LKAM01000001">
    <property type="protein sequence ID" value="KUM50378.1"/>
    <property type="molecule type" value="Genomic_DNA"/>
</dbReference>
<gene>
    <name evidence="2" type="ORF">ABT39_MTgene221</name>
</gene>
<comment type="caution">
    <text evidence="2">The sequence shown here is derived from an EMBL/GenBank/DDBJ whole genome shotgun (WGS) entry which is preliminary data.</text>
</comment>
<geneLocation type="mitochondrion" evidence="2"/>
<name>A0A117NIS1_PICGL</name>
<feature type="signal peptide" evidence="1">
    <location>
        <begin position="1"/>
        <end position="15"/>
    </location>
</feature>
<keyword evidence="1" id="KW-0732">Signal</keyword>
<protein>
    <submittedName>
        <fullName evidence="2">Uncharacterized protein</fullName>
    </submittedName>
</protein>
<accession>A0A117NIS1</accession>
<sequence>MQCQWLLLESPVVLLSLHASDVSLRRNAPGAYDDHSPPP</sequence>
<dbReference type="AlphaFoldDB" id="A0A117NIS1"/>
<keyword evidence="2" id="KW-0496">Mitochondrion</keyword>
<proteinExistence type="predicted"/>
<evidence type="ECO:0000313" key="2">
    <source>
        <dbReference type="EMBL" id="KUM50378.1"/>
    </source>
</evidence>
<reference evidence="2" key="1">
    <citation type="journal article" date="2015" name="Genome Biol. Evol.">
        <title>Organellar Genomes of White Spruce (Picea glauca): Assembly and Annotation.</title>
        <authorList>
            <person name="Jackman S.D."/>
            <person name="Warren R.L."/>
            <person name="Gibb E.A."/>
            <person name="Vandervalk B.P."/>
            <person name="Mohamadi H."/>
            <person name="Chu J."/>
            <person name="Raymond A."/>
            <person name="Pleasance S."/>
            <person name="Coope R."/>
            <person name="Wildung M.R."/>
            <person name="Ritland C.E."/>
            <person name="Bousquet J."/>
            <person name="Jones S.J."/>
            <person name="Bohlmann J."/>
            <person name="Birol I."/>
        </authorList>
    </citation>
    <scope>NUCLEOTIDE SEQUENCE [LARGE SCALE GENOMIC DNA]</scope>
    <source>
        <tissue evidence="2">Flushing bud</tissue>
    </source>
</reference>